<dbReference type="GO" id="GO:0000398">
    <property type="term" value="P:mRNA splicing, via spliceosome"/>
    <property type="evidence" value="ECO:0007669"/>
    <property type="project" value="InterPro"/>
</dbReference>
<organism evidence="3">
    <name type="scientific">Onchocerca flexuosa</name>
    <dbReference type="NCBI Taxonomy" id="387005"/>
    <lineage>
        <taxon>Eukaryota</taxon>
        <taxon>Metazoa</taxon>
        <taxon>Ecdysozoa</taxon>
        <taxon>Nematoda</taxon>
        <taxon>Chromadorea</taxon>
        <taxon>Rhabditida</taxon>
        <taxon>Spirurina</taxon>
        <taxon>Spiruromorpha</taxon>
        <taxon>Filarioidea</taxon>
        <taxon>Onchocercidae</taxon>
        <taxon>Onchocerca</taxon>
    </lineage>
</organism>
<dbReference type="STRING" id="387005.A0A183I4B5"/>
<accession>A0A183I4B5</accession>
<sequence>MRGEYFVNIFKKWSLRKECRILPPPSSTSDEWSSVRRDPWFQGREDVLKGDNIGAVVLKEPPPYGKRNGWIPRTAEDFGDGGAFPEILLAQFPLGMGMDLRKKSNNEKTTALQCDAEGKLRHDAIARIGHSKDKIIYTRLADMKPKMLDEEDESFQKPDEETIAQQTEATRLALEKITSTKV</sequence>
<reference evidence="3" key="1">
    <citation type="submission" date="2016-06" db="UniProtKB">
        <authorList>
            <consortium name="WormBaseParasite"/>
        </authorList>
    </citation>
    <scope>IDENTIFICATION</scope>
</reference>
<evidence type="ECO:0000313" key="3">
    <source>
        <dbReference type="WBParaSite" id="OFLC_0001458501-mRNA-1"/>
    </source>
</evidence>
<name>A0A183I4B5_9BILA</name>
<dbReference type="GO" id="GO:0005681">
    <property type="term" value="C:spliceosomal complex"/>
    <property type="evidence" value="ECO:0007669"/>
    <property type="project" value="InterPro"/>
</dbReference>
<dbReference type="EMBL" id="UZAJ01040969">
    <property type="protein sequence ID" value="VDP17692.1"/>
    <property type="molecule type" value="Genomic_DNA"/>
</dbReference>
<dbReference type="InterPro" id="IPR017862">
    <property type="entry name" value="SKI-int_prot_SKIP"/>
</dbReference>
<proteinExistence type="predicted"/>
<dbReference type="WBParaSite" id="OFLC_0001458501-mRNA-1">
    <property type="protein sequence ID" value="OFLC_0001458501-mRNA-1"/>
    <property type="gene ID" value="OFLC_0001458501"/>
</dbReference>
<dbReference type="Proteomes" id="UP000267606">
    <property type="component" value="Unassembled WGS sequence"/>
</dbReference>
<reference evidence="1 2" key="2">
    <citation type="submission" date="2018-11" db="EMBL/GenBank/DDBJ databases">
        <authorList>
            <consortium name="Pathogen Informatics"/>
        </authorList>
    </citation>
    <scope>NUCLEOTIDE SEQUENCE [LARGE SCALE GENOMIC DNA]</scope>
</reference>
<protein>
    <submittedName>
        <fullName evidence="3">SKIP_SNW domain-containing protein</fullName>
    </submittedName>
</protein>
<evidence type="ECO:0000313" key="1">
    <source>
        <dbReference type="EMBL" id="VDP17692.1"/>
    </source>
</evidence>
<dbReference type="PANTHER" id="PTHR12096">
    <property type="entry name" value="NUCLEAR PROTEIN SKIP-RELATED"/>
    <property type="match status" value="1"/>
</dbReference>
<keyword evidence="2" id="KW-1185">Reference proteome</keyword>
<evidence type="ECO:0000313" key="2">
    <source>
        <dbReference type="Proteomes" id="UP000267606"/>
    </source>
</evidence>
<dbReference type="AlphaFoldDB" id="A0A183I4B5"/>
<gene>
    <name evidence="1" type="ORF">OFLC_LOCUS14577</name>
</gene>